<evidence type="ECO:0000313" key="3">
    <source>
        <dbReference type="EMBL" id="PBK62091.1"/>
    </source>
</evidence>
<feature type="compositionally biased region" description="Basic and acidic residues" evidence="1">
    <location>
        <begin position="354"/>
        <end position="375"/>
    </location>
</feature>
<feature type="transmembrane region" description="Helical" evidence="2">
    <location>
        <begin position="195"/>
        <end position="217"/>
    </location>
</feature>
<keyword evidence="2" id="KW-0812">Transmembrane</keyword>
<keyword evidence="2" id="KW-1133">Transmembrane helix</keyword>
<dbReference type="AlphaFoldDB" id="A0A2H3ATM5"/>
<dbReference type="EMBL" id="KZ293470">
    <property type="protein sequence ID" value="PBK62091.1"/>
    <property type="molecule type" value="Genomic_DNA"/>
</dbReference>
<dbReference type="STRING" id="1076256.A0A2H3ATM5"/>
<evidence type="ECO:0000256" key="1">
    <source>
        <dbReference type="SAM" id="MobiDB-lite"/>
    </source>
</evidence>
<sequence>MSPHLDAKLYSAVTMKSLPVDYASLVGVWCGTVLYGVNLVLYFSCVNLLIRRRWWLLLGSATFQFIISTIHIAAGLHSLIEGFIWSKDTNGAVFFWGNQARLVDILQESATITNCIACDAIMLWRLYVIWNKSVKVSVPPAAMVLAFGGQCSLLAIFAPVLLLTFKVCGYISIYQLSCIDSRPESMQILYRWLQASYSLSLATQLSVTTMIVVRIWWLSQRVGAWKPAATSKPSTGIIWMIVESGAISAITSTLFLAFFNTDANISIILANSLGQISAIAPALILFRVALDTEVRKNVYEPSHNLPNTAVNITFHHTGTFQVLACNVSEPKNLNVSSSQYFLAKSQRVQVQEPKSGDDKQHNGHNGHGNEDDGHRGNGSSGGSGSTQTVNAVPLASPASSNTSLDASSALARASPPALAFCVLLGLLLLLTSGPI</sequence>
<feature type="transmembrane region" description="Helical" evidence="2">
    <location>
        <begin position="142"/>
        <end position="175"/>
    </location>
</feature>
<dbReference type="Proteomes" id="UP000218334">
    <property type="component" value="Unassembled WGS sequence"/>
</dbReference>
<feature type="transmembrane region" description="Helical" evidence="2">
    <location>
        <begin position="55"/>
        <end position="80"/>
    </location>
</feature>
<organism evidence="3 4">
    <name type="scientific">Armillaria solidipes</name>
    <dbReference type="NCBI Taxonomy" id="1076256"/>
    <lineage>
        <taxon>Eukaryota</taxon>
        <taxon>Fungi</taxon>
        <taxon>Dikarya</taxon>
        <taxon>Basidiomycota</taxon>
        <taxon>Agaricomycotina</taxon>
        <taxon>Agaricomycetes</taxon>
        <taxon>Agaricomycetidae</taxon>
        <taxon>Agaricales</taxon>
        <taxon>Marasmiineae</taxon>
        <taxon>Physalacriaceae</taxon>
        <taxon>Armillaria</taxon>
    </lineage>
</organism>
<proteinExistence type="predicted"/>
<feature type="region of interest" description="Disordered" evidence="1">
    <location>
        <begin position="349"/>
        <end position="402"/>
    </location>
</feature>
<protein>
    <submittedName>
        <fullName evidence="3">Uncharacterized protein</fullName>
    </submittedName>
</protein>
<keyword evidence="2" id="KW-0472">Membrane</keyword>
<evidence type="ECO:0000256" key="2">
    <source>
        <dbReference type="SAM" id="Phobius"/>
    </source>
</evidence>
<name>A0A2H3ATM5_9AGAR</name>
<feature type="transmembrane region" description="Helical" evidence="2">
    <location>
        <begin position="265"/>
        <end position="286"/>
    </location>
</feature>
<accession>A0A2H3ATM5</accession>
<feature type="transmembrane region" description="Helical" evidence="2">
    <location>
        <begin position="22"/>
        <end position="43"/>
    </location>
</feature>
<feature type="transmembrane region" description="Helical" evidence="2">
    <location>
        <begin position="237"/>
        <end position="259"/>
    </location>
</feature>
<reference evidence="4" key="1">
    <citation type="journal article" date="2017" name="Nat. Ecol. Evol.">
        <title>Genome expansion and lineage-specific genetic innovations in the forest pathogenic fungi Armillaria.</title>
        <authorList>
            <person name="Sipos G."/>
            <person name="Prasanna A.N."/>
            <person name="Walter M.C."/>
            <person name="O'Connor E."/>
            <person name="Balint B."/>
            <person name="Krizsan K."/>
            <person name="Kiss B."/>
            <person name="Hess J."/>
            <person name="Varga T."/>
            <person name="Slot J."/>
            <person name="Riley R."/>
            <person name="Boka B."/>
            <person name="Rigling D."/>
            <person name="Barry K."/>
            <person name="Lee J."/>
            <person name="Mihaltcheva S."/>
            <person name="LaButti K."/>
            <person name="Lipzen A."/>
            <person name="Waldron R."/>
            <person name="Moloney N.M."/>
            <person name="Sperisen C."/>
            <person name="Kredics L."/>
            <person name="Vagvoelgyi C."/>
            <person name="Patrignani A."/>
            <person name="Fitzpatrick D."/>
            <person name="Nagy I."/>
            <person name="Doyle S."/>
            <person name="Anderson J.B."/>
            <person name="Grigoriev I.V."/>
            <person name="Gueldener U."/>
            <person name="Muensterkoetter M."/>
            <person name="Nagy L.G."/>
        </authorList>
    </citation>
    <scope>NUCLEOTIDE SEQUENCE [LARGE SCALE GENOMIC DNA]</scope>
    <source>
        <strain evidence="4">28-4</strain>
    </source>
</reference>
<keyword evidence="4" id="KW-1185">Reference proteome</keyword>
<gene>
    <name evidence="3" type="ORF">ARMSODRAFT_1025211</name>
</gene>
<evidence type="ECO:0000313" key="4">
    <source>
        <dbReference type="Proteomes" id="UP000218334"/>
    </source>
</evidence>